<dbReference type="EMBL" id="CP118615">
    <property type="protein sequence ID" value="WDZ87748.1"/>
    <property type="molecule type" value="Genomic_DNA"/>
</dbReference>
<sequence>MSIDLEASLPRAIPLAAVLIAARSTLADLVGVEVAPELDVAVDRRYERGRRVAAGRHLHGAELMSTTIGDPIARDTDGSPAAIHYEIDIAGYHDGVRLMVIDHAPETGGEVEAVFSPYRTCVSVVVATALALAAAELGGGTFIDEQIRMLRPGGTVPRDVVMTTRLPPEQGDFVTGCERYLRQFPHLGDWPRDVSMPVRTSNIPPPS</sequence>
<name>A0ABY7ZXW7_9ACTN</name>
<organism evidence="1 2">
    <name type="scientific">Micromonospora cathayae</name>
    <dbReference type="NCBI Taxonomy" id="3028804"/>
    <lineage>
        <taxon>Bacteria</taxon>
        <taxon>Bacillati</taxon>
        <taxon>Actinomycetota</taxon>
        <taxon>Actinomycetes</taxon>
        <taxon>Micromonosporales</taxon>
        <taxon>Micromonosporaceae</taxon>
        <taxon>Micromonospora</taxon>
    </lineage>
</organism>
<evidence type="ECO:0000313" key="2">
    <source>
        <dbReference type="Proteomes" id="UP001219605"/>
    </source>
</evidence>
<protein>
    <submittedName>
        <fullName evidence="1">Uncharacterized protein</fullName>
    </submittedName>
</protein>
<dbReference type="RefSeq" id="WP_275034758.1">
    <property type="nucleotide sequence ID" value="NZ_CP118615.1"/>
</dbReference>
<evidence type="ECO:0000313" key="1">
    <source>
        <dbReference type="EMBL" id="WDZ87748.1"/>
    </source>
</evidence>
<dbReference type="Proteomes" id="UP001219605">
    <property type="component" value="Chromosome"/>
</dbReference>
<gene>
    <name evidence="1" type="ORF">PVK37_15750</name>
</gene>
<reference evidence="1 2" key="1">
    <citation type="submission" date="2023-02" db="EMBL/GenBank/DDBJ databases">
        <authorList>
            <person name="Mo P."/>
        </authorList>
    </citation>
    <scope>NUCLEOTIDE SEQUENCE [LARGE SCALE GENOMIC DNA]</scope>
    <source>
        <strain evidence="1 2">HUAS 3</strain>
    </source>
</reference>
<proteinExistence type="predicted"/>
<accession>A0ABY7ZXW7</accession>
<keyword evidence="2" id="KW-1185">Reference proteome</keyword>